<dbReference type="PANTHER" id="PTHR30576">
    <property type="entry name" value="COLANIC BIOSYNTHESIS UDP-GLUCOSE LIPID CARRIER TRANSFERASE"/>
    <property type="match status" value="1"/>
</dbReference>
<feature type="domain" description="Bacterial sugar transferase" evidence="3">
    <location>
        <begin position="9"/>
        <end position="192"/>
    </location>
</feature>
<dbReference type="Pfam" id="PF02397">
    <property type="entry name" value="Bac_transf"/>
    <property type="match status" value="1"/>
</dbReference>
<keyword evidence="2" id="KW-0472">Membrane</keyword>
<protein>
    <submittedName>
        <fullName evidence="4">Sugar transferase</fullName>
    </submittedName>
</protein>
<dbReference type="OrthoDB" id="9808602at2"/>
<evidence type="ECO:0000256" key="2">
    <source>
        <dbReference type="SAM" id="Phobius"/>
    </source>
</evidence>
<keyword evidence="4" id="KW-0808">Transferase</keyword>
<evidence type="ECO:0000256" key="1">
    <source>
        <dbReference type="ARBA" id="ARBA00006464"/>
    </source>
</evidence>
<comment type="caution">
    <text evidence="4">The sequence shown here is derived from an EMBL/GenBank/DDBJ whole genome shotgun (WGS) entry which is preliminary data.</text>
</comment>
<dbReference type="InterPro" id="IPR003362">
    <property type="entry name" value="Bact_transf"/>
</dbReference>
<dbReference type="PANTHER" id="PTHR30576:SF20">
    <property type="entry name" value="QUINOVOSAMINEPHOSPHOTRANSFERAE-RELATED"/>
    <property type="match status" value="1"/>
</dbReference>
<evidence type="ECO:0000259" key="3">
    <source>
        <dbReference type="Pfam" id="PF02397"/>
    </source>
</evidence>
<dbReference type="RefSeq" id="WP_140989688.1">
    <property type="nucleotide sequence ID" value="NZ_VHIQ01000003.1"/>
</dbReference>
<reference evidence="4 5" key="1">
    <citation type="submission" date="2019-06" db="EMBL/GenBank/DDBJ databases">
        <title>Flavobacteriaceae Paucihalobacterium erythroidium CWB-1, complete genome.</title>
        <authorList>
            <person name="Wu S."/>
        </authorList>
    </citation>
    <scope>NUCLEOTIDE SEQUENCE [LARGE SCALE GENOMIC DNA]</scope>
    <source>
        <strain evidence="4 5">CWB-1</strain>
    </source>
</reference>
<proteinExistence type="inferred from homology"/>
<dbReference type="EMBL" id="VHIQ01000003">
    <property type="protein sequence ID" value="TPV33822.1"/>
    <property type="molecule type" value="Genomic_DNA"/>
</dbReference>
<dbReference type="Proteomes" id="UP000317332">
    <property type="component" value="Unassembled WGS sequence"/>
</dbReference>
<feature type="transmembrane region" description="Helical" evidence="2">
    <location>
        <begin position="12"/>
        <end position="34"/>
    </location>
</feature>
<keyword evidence="2" id="KW-1133">Transmembrane helix</keyword>
<accession>A0A506PKW4</accession>
<dbReference type="AlphaFoldDB" id="A0A506PKW4"/>
<evidence type="ECO:0000313" key="4">
    <source>
        <dbReference type="EMBL" id="TPV33822.1"/>
    </source>
</evidence>
<dbReference type="GO" id="GO:0016780">
    <property type="term" value="F:phosphotransferase activity, for other substituted phosphate groups"/>
    <property type="evidence" value="ECO:0007669"/>
    <property type="project" value="TreeGrafter"/>
</dbReference>
<keyword evidence="2" id="KW-0812">Transmembrane</keyword>
<name>A0A506PKW4_9FLAO</name>
<keyword evidence="5" id="KW-1185">Reference proteome</keyword>
<comment type="similarity">
    <text evidence="1">Belongs to the bacterial sugar transferase family.</text>
</comment>
<organism evidence="4 5">
    <name type="scientific">Paucihalobacter ruber</name>
    <dbReference type="NCBI Taxonomy" id="2567861"/>
    <lineage>
        <taxon>Bacteria</taxon>
        <taxon>Pseudomonadati</taxon>
        <taxon>Bacteroidota</taxon>
        <taxon>Flavobacteriia</taxon>
        <taxon>Flavobacteriales</taxon>
        <taxon>Flavobacteriaceae</taxon>
        <taxon>Paucihalobacter</taxon>
    </lineage>
</organism>
<evidence type="ECO:0000313" key="5">
    <source>
        <dbReference type="Proteomes" id="UP000317332"/>
    </source>
</evidence>
<gene>
    <name evidence="4" type="ORF">FJ651_06600</name>
</gene>
<sequence length="193" mass="22148">MTRGQKLIKRLFDLLLAIVLLIPVSLLIIVLMLICAVETRSNGLYRHARIGQYGQPFVMYKLRTLKNEPHYLGKLEQSATRSGKWIRAHKLDELPQLYHVLTGEMSFVGPRPDVPGFADKLEGADRVILSVKPGITGPATLKYKHEEQLLALQDNPETYNRTIIWPDKVKINKNYAENWSFYLDLDCLLKSLF</sequence>